<dbReference type="OrthoDB" id="147504at2157"/>
<evidence type="ECO:0000313" key="2">
    <source>
        <dbReference type="Proteomes" id="UP000027153"/>
    </source>
</evidence>
<dbReference type="Proteomes" id="UP000027153">
    <property type="component" value="Unassembled WGS sequence"/>
</dbReference>
<evidence type="ECO:0008006" key="3">
    <source>
        <dbReference type="Google" id="ProtNLM"/>
    </source>
</evidence>
<comment type="caution">
    <text evidence="1">The sequence shown here is derived from an EMBL/GenBank/DDBJ whole genome shotgun (WGS) entry which is preliminary data.</text>
</comment>
<protein>
    <recommendedName>
        <fullName evidence="3">Methyltransferase type 11 domain-containing protein</fullName>
    </recommendedName>
</protein>
<reference evidence="1 2" key="1">
    <citation type="journal article" date="2013" name="Nature">
        <title>Anaerobic oxidation of methane coupled to nitrate reduction in a novel archaeal lineage.</title>
        <authorList>
            <person name="Haroon M.F."/>
            <person name="Hu S."/>
            <person name="Shi Y."/>
            <person name="Imelfort M."/>
            <person name="Keller J."/>
            <person name="Hugenholtz P."/>
            <person name="Yuan Z."/>
            <person name="Tyson G.W."/>
        </authorList>
    </citation>
    <scope>NUCLEOTIDE SEQUENCE [LARGE SCALE GENOMIC DNA]</scope>
    <source>
        <strain evidence="1 2">ANME-2d</strain>
    </source>
</reference>
<name>A0A062VE40_9EURY</name>
<dbReference type="Gene3D" id="3.40.50.150">
    <property type="entry name" value="Vaccinia Virus protein VP39"/>
    <property type="match status" value="1"/>
</dbReference>
<dbReference type="RefSeq" id="WP_048088868.1">
    <property type="nucleotide sequence ID" value="NZ_JMIY01000001.1"/>
</dbReference>
<evidence type="ECO:0000313" key="1">
    <source>
        <dbReference type="EMBL" id="KCZ73430.1"/>
    </source>
</evidence>
<dbReference type="InterPro" id="IPR029063">
    <property type="entry name" value="SAM-dependent_MTases_sf"/>
</dbReference>
<dbReference type="AlphaFoldDB" id="A0A062VE40"/>
<gene>
    <name evidence="1" type="ORF">ANME2D_00496</name>
</gene>
<dbReference type="SUPFAM" id="SSF53335">
    <property type="entry name" value="S-adenosyl-L-methionine-dependent methyltransferases"/>
    <property type="match status" value="1"/>
</dbReference>
<organism evidence="1 2">
    <name type="scientific">Candidatus Methanoperedens nitratireducens</name>
    <dbReference type="NCBI Taxonomy" id="1392998"/>
    <lineage>
        <taxon>Archaea</taxon>
        <taxon>Methanobacteriati</taxon>
        <taxon>Methanobacteriota</taxon>
        <taxon>Stenosarchaea group</taxon>
        <taxon>Methanomicrobia</taxon>
        <taxon>Methanosarcinales</taxon>
        <taxon>ANME-2 cluster</taxon>
        <taxon>Candidatus Methanoperedentaceae</taxon>
        <taxon>Candidatus Methanoperedens</taxon>
    </lineage>
</organism>
<proteinExistence type="predicted"/>
<accession>A0A062VE40</accession>
<dbReference type="EMBL" id="JMIY01000001">
    <property type="protein sequence ID" value="KCZ73430.1"/>
    <property type="molecule type" value="Genomic_DNA"/>
</dbReference>
<keyword evidence="2" id="KW-1185">Reference proteome</keyword>
<sequence length="220" mass="25132">MDRIARSVNQLYERYPYPSLPIRSEHDLIIKLHANVMSKILATAELVPESLSGKEILDAGCGTGEKSCYFSYYVFCLGVLHHTSGPYLRFCVLADLCKPGGTVTVGLYNRYGRLVHRIRRLQIGLNAGENIDKRLEYVERSIYRRKLKSTHEQAYAADKYVNPYESYHSVGEVLGWFDKNDITYTGSYPHTGTGRFHALSAQLKWLIKRNGFFIISGRKN</sequence>